<dbReference type="PIRSF" id="PIRSF001439">
    <property type="entry name" value="CryM"/>
    <property type="match status" value="1"/>
</dbReference>
<dbReference type="Gene3D" id="3.30.1780.10">
    <property type="entry name" value="ornithine cyclodeaminase, domain 1"/>
    <property type="match status" value="1"/>
</dbReference>
<proteinExistence type="predicted"/>
<dbReference type="Proteomes" id="UP000663992">
    <property type="component" value="Unassembled WGS sequence"/>
</dbReference>
<dbReference type="SUPFAM" id="SSF51735">
    <property type="entry name" value="NAD(P)-binding Rossmann-fold domains"/>
    <property type="match status" value="1"/>
</dbReference>
<gene>
    <name evidence="1" type="ORF">J0A65_07775</name>
</gene>
<organism evidence="1 2">
    <name type="scientific">Bowmanella yangjiangensis</name>
    <dbReference type="NCBI Taxonomy" id="2811230"/>
    <lineage>
        <taxon>Bacteria</taxon>
        <taxon>Pseudomonadati</taxon>
        <taxon>Pseudomonadota</taxon>
        <taxon>Gammaproteobacteria</taxon>
        <taxon>Alteromonadales</taxon>
        <taxon>Alteromonadaceae</taxon>
        <taxon>Bowmanella</taxon>
    </lineage>
</organism>
<dbReference type="PANTHER" id="PTHR13812:SF19">
    <property type="entry name" value="KETIMINE REDUCTASE MU-CRYSTALLIN"/>
    <property type="match status" value="1"/>
</dbReference>
<dbReference type="Gene3D" id="3.40.50.720">
    <property type="entry name" value="NAD(P)-binding Rossmann-like Domain"/>
    <property type="match status" value="1"/>
</dbReference>
<comment type="caution">
    <text evidence="1">The sequence shown here is derived from an EMBL/GenBank/DDBJ whole genome shotgun (WGS) entry which is preliminary data.</text>
</comment>
<dbReference type="InterPro" id="IPR036291">
    <property type="entry name" value="NAD(P)-bd_dom_sf"/>
</dbReference>
<dbReference type="InterPro" id="IPR003462">
    <property type="entry name" value="ODC_Mu_crystall"/>
</dbReference>
<dbReference type="InterPro" id="IPR023401">
    <property type="entry name" value="ODC_N"/>
</dbReference>
<dbReference type="EMBL" id="JAFKCS010000005">
    <property type="protein sequence ID" value="MBN7819759.1"/>
    <property type="molecule type" value="Genomic_DNA"/>
</dbReference>
<reference evidence="1 2" key="1">
    <citation type="submission" date="2021-03" db="EMBL/GenBank/DDBJ databases">
        <title>novel species isolated from a fishpond in China.</title>
        <authorList>
            <person name="Lu H."/>
            <person name="Cai Z."/>
        </authorList>
    </citation>
    <scope>NUCLEOTIDE SEQUENCE [LARGE SCALE GENOMIC DNA]</scope>
    <source>
        <strain evidence="1 2">Y57</strain>
    </source>
</reference>
<dbReference type="Pfam" id="PF02423">
    <property type="entry name" value="OCD_Mu_crystall"/>
    <property type="match status" value="1"/>
</dbReference>
<evidence type="ECO:0000313" key="1">
    <source>
        <dbReference type="EMBL" id="MBN7819759.1"/>
    </source>
</evidence>
<dbReference type="PANTHER" id="PTHR13812">
    <property type="entry name" value="KETIMINE REDUCTASE MU-CRYSTALLIN"/>
    <property type="match status" value="1"/>
</dbReference>
<dbReference type="RefSeq" id="WP_206593587.1">
    <property type="nucleotide sequence ID" value="NZ_JAFKCS010000005.1"/>
</dbReference>
<name>A0ABS3CVV7_9ALTE</name>
<sequence length="318" mass="34027">MKFIDAGQVADALPFSLLIEALATSFANPGIVPLRQHYDIANPHGGRETTLLMMPAWQAGKQIGVKLVTVAPDNAEPGLPSIQGIYLLMDAVTGSVLATMDAPALTAKRTAAASALASRFVSRPDSTHLLMVGTGTLAPQLIQAHMAVRPIKRVTIWGRDRHKAEAVADKLRSLPVQLDVATELQAAVSQADIISCATLSRTPLIQGAWLQPGQHLDLVGAYRPDMREADDDCIRRSRIVVDNYQGACKETGDLVIPIQSGLLSPSALAADLFELCGGAKVFQRQAQDITLFKSVGHALEDLVAAQLVYQRLGAQDVM</sequence>
<protein>
    <submittedName>
        <fullName evidence="1">Ornithine cyclodeaminase family protein</fullName>
    </submittedName>
</protein>
<dbReference type="NCBIfam" id="NF004793">
    <property type="entry name" value="PRK06141.1"/>
    <property type="match status" value="1"/>
</dbReference>
<keyword evidence="2" id="KW-1185">Reference proteome</keyword>
<evidence type="ECO:0000313" key="2">
    <source>
        <dbReference type="Proteomes" id="UP000663992"/>
    </source>
</evidence>
<accession>A0ABS3CVV7</accession>